<sequence length="897" mass="103315">MGWIRERMEQLEPPSTSVSELAQRVRKAHAWPRGKKLKATSLATYLGKFDEGQSLEWLDQHPEVSRALAEALEMAPEELNEQLAELQANKLAPGAKLRLRDVQTRPLDLRHEPLPPGIRMEVQDPAFWPLWWYAPSGSGRTLVGQWLQARGLAVFIQARTWAEAEQQLPANGHPVFVELDSAEEAPDWEQRWEEWKICVATESLPSAPPENRPEEDEERLFRKPPPNWRLVKNASAPEWIDDFLEWLEERVTVKRFDARAFRQWLSQSTILNRIDNVGTALGLAGLFATYGRKDGTGPLAKTQDLSEMAKLFLRMLIQHRENEVDLPVPKLWERLSYLSHSLLQDGSAPSHEARTLDAWHALVRVRPDRVDLEWLETLAENGLKVDKAHLDKARTQLPADAFRTVKALRSLGLLRERQPGQYAFRPPWVLEALLQHSLLELLGQGPEAWGGVLLRQEHAVTVFKELFERCRRKDFTLVEQLLARPAPTAPAWVAGLEAAFRALGFASLLGVQIPEDLRWNILRHQRALTIPTHDGIPLPRITYAHKSEQEEPLLDRGLWYTALLSLTEALPPRSELSIEDWCATMSEQTRIWLLDMAACRTAQEKGARSTDWWLPLLELGGRLMNRLHLFNDSASRIPELAQPEYLLRRLQSKDLTLSELEGYFTWRELGIVLPDYVRRRGLEWERLARRIWDIWLKERHDKQLPQFLAPVAPHAQLLWTTLPAAVVEVFVEDRHYHSMFRQESMFPFFQREHWNVFLRGWTGSGGISRSKTGYSQLTALQMMPEEHVRQAIRAGYPDAYDHSSRRLLWRRWPEVLCEEVERLLQQGHWETALHQAWAAPAHLVARLLVSAEQGMAQSSAPPPPMVARWLHGQIAERVPGWDKAWVLLERLMPSTAS</sequence>
<evidence type="ECO:0000313" key="2">
    <source>
        <dbReference type="Proteomes" id="UP000011682"/>
    </source>
</evidence>
<gene>
    <name evidence="1" type="ORF">D187_005515</name>
</gene>
<accession>S9PMX3</accession>
<dbReference type="OrthoDB" id="5494806at2"/>
<evidence type="ECO:0000313" key="1">
    <source>
        <dbReference type="EMBL" id="EPX64381.1"/>
    </source>
</evidence>
<dbReference type="EMBL" id="ANAH02000004">
    <property type="protein sequence ID" value="EPX64381.1"/>
    <property type="molecule type" value="Genomic_DNA"/>
</dbReference>
<protein>
    <submittedName>
        <fullName evidence="1">Uncharacterized protein</fullName>
    </submittedName>
</protein>
<dbReference type="RefSeq" id="WP_002628498.1">
    <property type="nucleotide sequence ID" value="NZ_ANAH02000004.1"/>
</dbReference>
<dbReference type="AlphaFoldDB" id="S9PMX3"/>
<comment type="caution">
    <text evidence="1">The sequence shown here is derived from an EMBL/GenBank/DDBJ whole genome shotgun (WGS) entry which is preliminary data.</text>
</comment>
<proteinExistence type="predicted"/>
<dbReference type="eggNOG" id="ENOG50319Q7">
    <property type="taxonomic scope" value="Bacteria"/>
</dbReference>
<organism evidence="1 2">
    <name type="scientific">Cystobacter fuscus (strain ATCC 25194 / DSM 2262 / NBRC 100088 / M29)</name>
    <dbReference type="NCBI Taxonomy" id="1242864"/>
    <lineage>
        <taxon>Bacteria</taxon>
        <taxon>Pseudomonadati</taxon>
        <taxon>Myxococcota</taxon>
        <taxon>Myxococcia</taxon>
        <taxon>Myxococcales</taxon>
        <taxon>Cystobacterineae</taxon>
        <taxon>Archangiaceae</taxon>
        <taxon>Cystobacter</taxon>
    </lineage>
</organism>
<name>S9PMX3_CYSF2</name>
<reference evidence="1" key="1">
    <citation type="submission" date="2013-05" db="EMBL/GenBank/DDBJ databases">
        <title>Genome assembly of Cystobacter fuscus DSM 2262.</title>
        <authorList>
            <person name="Sharma G."/>
            <person name="Khatri I."/>
            <person name="Kaur C."/>
            <person name="Mayilraj S."/>
            <person name="Subramanian S."/>
        </authorList>
    </citation>
    <scope>NUCLEOTIDE SEQUENCE [LARGE SCALE GENOMIC DNA]</scope>
    <source>
        <strain evidence="1">DSM 2262</strain>
    </source>
</reference>
<keyword evidence="2" id="KW-1185">Reference proteome</keyword>
<dbReference type="Proteomes" id="UP000011682">
    <property type="component" value="Unassembled WGS sequence"/>
</dbReference>